<keyword evidence="13" id="KW-1185">Reference proteome</keyword>
<evidence type="ECO:0000256" key="2">
    <source>
        <dbReference type="ARBA" id="ARBA00012438"/>
    </source>
</evidence>
<dbReference type="AlphaFoldDB" id="A0A0E9N6V2"/>
<dbReference type="SUPFAM" id="SSF55874">
    <property type="entry name" value="ATPase domain of HSP90 chaperone/DNA topoisomerase II/histidine kinase"/>
    <property type="match status" value="1"/>
</dbReference>
<evidence type="ECO:0000256" key="1">
    <source>
        <dbReference type="ARBA" id="ARBA00000085"/>
    </source>
</evidence>
<evidence type="ECO:0000256" key="10">
    <source>
        <dbReference type="SAM" id="SignalP"/>
    </source>
</evidence>
<dbReference type="SMART" id="SM00028">
    <property type="entry name" value="TPR"/>
    <property type="match status" value="2"/>
</dbReference>
<dbReference type="Proteomes" id="UP000033121">
    <property type="component" value="Unassembled WGS sequence"/>
</dbReference>
<dbReference type="Pfam" id="PF07568">
    <property type="entry name" value="HisKA_2"/>
    <property type="match status" value="1"/>
</dbReference>
<feature type="transmembrane region" description="Helical" evidence="9">
    <location>
        <begin position="478"/>
        <end position="498"/>
    </location>
</feature>
<dbReference type="InterPro" id="IPR011495">
    <property type="entry name" value="Sig_transdc_His_kin_sub2_dim/P"/>
</dbReference>
<keyword evidence="9" id="KW-0812">Transmembrane</keyword>
<organism evidence="12 13">
    <name type="scientific">Flavihumibacter petaseus NBRC 106054</name>
    <dbReference type="NCBI Taxonomy" id="1220578"/>
    <lineage>
        <taxon>Bacteria</taxon>
        <taxon>Pseudomonadati</taxon>
        <taxon>Bacteroidota</taxon>
        <taxon>Chitinophagia</taxon>
        <taxon>Chitinophagales</taxon>
        <taxon>Chitinophagaceae</taxon>
        <taxon>Flavihumibacter</taxon>
    </lineage>
</organism>
<keyword evidence="3" id="KW-0597">Phosphoprotein</keyword>
<dbReference type="Pfam" id="PF02518">
    <property type="entry name" value="HATPase_c"/>
    <property type="match status" value="1"/>
</dbReference>
<evidence type="ECO:0000256" key="9">
    <source>
        <dbReference type="SAM" id="Phobius"/>
    </source>
</evidence>
<evidence type="ECO:0000256" key="4">
    <source>
        <dbReference type="ARBA" id="ARBA00022679"/>
    </source>
</evidence>
<dbReference type="OrthoDB" id="1223659at2"/>
<evidence type="ECO:0000259" key="11">
    <source>
        <dbReference type="SMART" id="SM00387"/>
    </source>
</evidence>
<evidence type="ECO:0000256" key="3">
    <source>
        <dbReference type="ARBA" id="ARBA00022553"/>
    </source>
</evidence>
<dbReference type="InterPro" id="IPR003594">
    <property type="entry name" value="HATPase_dom"/>
</dbReference>
<sequence>MRTAITIQLLLALSATGLCAQQGSTYNTADIDKTLQIAKTLIFKKGEDPTDLDSSIRLLTKVETQAKLVGDEKQLGVTYLLRSQAFRELKQPQSGKVFADSAIAIFARTRSVNQTGHSYIELAQYYNAFNPNELAQKIVYYENAREYFLLSRDTLNAANTYKVIGELYGMKHDIATAISMLSKALELGKPLRGFDLQGTYDLLGDHYTTNGNLLEGIRYGLLAVKTAELQRDSSQLSTLYNRLGTTYLELDQFENADDYFQKSLAIAISHRDTTSIYILATNIGINYVLMNKGRETLNLMNSITRKYPRPPNQMINRLYMSGYILVNQPDSAKKYYQYLSKALSELSATDPTRRALEGPIIKYLIATKQIDLAYQHLSSYYEMRKSSPSAIADRQYHLWSFQADSMSGKFASAVRHYQHYKNISDSLFNSTKNNLVEQLKVEYETGKKDMELQSRQENIQLLVQQSHSQQKLIRQERLIRNMIVFISFALLLLLIIAYNRYRFKKRSNILLERQQQEINRKNKTLEKLVGEKEWLMKEIHHRVKNNLQTVIGLLNVQIAHLKYNDMKDVLRSSQNRITAMALIHQKLYQAGNSTETYMPSYIYELVEHLRDIYGVKGKISFDLRIDKVYLNVALAVPVGLIINESVTNAIKYAFPGNRPGTIRIYFMNNNETCSLSIADNGCGICFQNETLQDNTLGFQLMKGLAKEIGTALEVVTDAGQGTSVAIHFVPGAELTNIEEYAGENSDR</sequence>
<keyword evidence="9" id="KW-0472">Membrane</keyword>
<feature type="repeat" description="TPR" evidence="8">
    <location>
        <begin position="237"/>
        <end position="270"/>
    </location>
</feature>
<keyword evidence="5" id="KW-0547">Nucleotide-binding</keyword>
<proteinExistence type="predicted"/>
<keyword evidence="7" id="KW-0067">ATP-binding</keyword>
<dbReference type="GO" id="GO:0004673">
    <property type="term" value="F:protein histidine kinase activity"/>
    <property type="evidence" value="ECO:0007669"/>
    <property type="project" value="UniProtKB-EC"/>
</dbReference>
<dbReference type="GO" id="GO:0005524">
    <property type="term" value="F:ATP binding"/>
    <property type="evidence" value="ECO:0007669"/>
    <property type="project" value="UniProtKB-KW"/>
</dbReference>
<keyword evidence="10" id="KW-0732">Signal</keyword>
<evidence type="ECO:0000256" key="7">
    <source>
        <dbReference type="ARBA" id="ARBA00022840"/>
    </source>
</evidence>
<dbReference type="PANTHER" id="PTHR41523">
    <property type="entry name" value="TWO-COMPONENT SYSTEM SENSOR PROTEIN"/>
    <property type="match status" value="1"/>
</dbReference>
<evidence type="ECO:0000256" key="5">
    <source>
        <dbReference type="ARBA" id="ARBA00022741"/>
    </source>
</evidence>
<dbReference type="SUPFAM" id="SSF81901">
    <property type="entry name" value="HCP-like"/>
    <property type="match status" value="1"/>
</dbReference>
<gene>
    <name evidence="12" type="ORF">FPE01S_05_01160</name>
</gene>
<comment type="catalytic activity">
    <reaction evidence="1">
        <text>ATP + protein L-histidine = ADP + protein N-phospho-L-histidine.</text>
        <dbReference type="EC" id="2.7.13.3"/>
    </reaction>
</comment>
<feature type="domain" description="Histidine kinase/HSP90-like ATPase" evidence="11">
    <location>
        <begin position="633"/>
        <end position="732"/>
    </location>
</feature>
<name>A0A0E9N6V2_9BACT</name>
<feature type="signal peptide" evidence="10">
    <location>
        <begin position="1"/>
        <end position="20"/>
    </location>
</feature>
<dbReference type="Pfam" id="PF13424">
    <property type="entry name" value="TPR_12"/>
    <property type="match status" value="1"/>
</dbReference>
<evidence type="ECO:0000256" key="8">
    <source>
        <dbReference type="PROSITE-ProRule" id="PRU00339"/>
    </source>
</evidence>
<dbReference type="Gene3D" id="3.30.450.20">
    <property type="entry name" value="PAS domain"/>
    <property type="match status" value="1"/>
</dbReference>
<dbReference type="InterPro" id="IPR011990">
    <property type="entry name" value="TPR-like_helical_dom_sf"/>
</dbReference>
<dbReference type="Gene3D" id="1.25.40.10">
    <property type="entry name" value="Tetratricopeptide repeat domain"/>
    <property type="match status" value="1"/>
</dbReference>
<dbReference type="EMBL" id="BBWV01000005">
    <property type="protein sequence ID" value="GAO45421.1"/>
    <property type="molecule type" value="Genomic_DNA"/>
</dbReference>
<dbReference type="InterPro" id="IPR036890">
    <property type="entry name" value="HATPase_C_sf"/>
</dbReference>
<evidence type="ECO:0000256" key="6">
    <source>
        <dbReference type="ARBA" id="ARBA00022777"/>
    </source>
</evidence>
<dbReference type="InterPro" id="IPR019734">
    <property type="entry name" value="TPR_rpt"/>
</dbReference>
<dbReference type="Gene3D" id="3.30.565.10">
    <property type="entry name" value="Histidine kinase-like ATPase, C-terminal domain"/>
    <property type="match status" value="1"/>
</dbReference>
<dbReference type="SMART" id="SM00387">
    <property type="entry name" value="HATPase_c"/>
    <property type="match status" value="1"/>
</dbReference>
<keyword evidence="9" id="KW-1133">Transmembrane helix</keyword>
<comment type="caution">
    <text evidence="12">The sequence shown here is derived from an EMBL/GenBank/DDBJ whole genome shotgun (WGS) entry which is preliminary data.</text>
</comment>
<reference evidence="12 13" key="1">
    <citation type="submission" date="2015-04" db="EMBL/GenBank/DDBJ databases">
        <title>Whole genome shotgun sequence of Flavihumibacter petaseus NBRC 106054.</title>
        <authorList>
            <person name="Miyazawa S."/>
            <person name="Hosoyama A."/>
            <person name="Hashimoto M."/>
            <person name="Noguchi M."/>
            <person name="Tsuchikane K."/>
            <person name="Ohji S."/>
            <person name="Yamazoe A."/>
            <person name="Ichikawa N."/>
            <person name="Kimura A."/>
            <person name="Fujita N."/>
        </authorList>
    </citation>
    <scope>NUCLEOTIDE SEQUENCE [LARGE SCALE GENOMIC DNA]</scope>
    <source>
        <strain evidence="12 13">NBRC 106054</strain>
    </source>
</reference>
<dbReference type="EC" id="2.7.13.3" evidence="2"/>
<protein>
    <recommendedName>
        <fullName evidence="2">histidine kinase</fullName>
        <ecNumber evidence="2">2.7.13.3</ecNumber>
    </recommendedName>
</protein>
<feature type="chain" id="PRO_5002430077" description="histidine kinase" evidence="10">
    <location>
        <begin position="21"/>
        <end position="747"/>
    </location>
</feature>
<evidence type="ECO:0000313" key="13">
    <source>
        <dbReference type="Proteomes" id="UP000033121"/>
    </source>
</evidence>
<keyword evidence="8" id="KW-0802">TPR repeat</keyword>
<keyword evidence="6 12" id="KW-0418">Kinase</keyword>
<accession>A0A0E9N6V2</accession>
<dbReference type="PROSITE" id="PS50005">
    <property type="entry name" value="TPR"/>
    <property type="match status" value="1"/>
</dbReference>
<dbReference type="STRING" id="1220578.FPE01S_05_01160"/>
<keyword evidence="4" id="KW-0808">Transferase</keyword>
<dbReference type="RefSeq" id="WP_046371433.1">
    <property type="nucleotide sequence ID" value="NZ_BBWV01000005.1"/>
</dbReference>
<dbReference type="PANTHER" id="PTHR41523:SF8">
    <property type="entry name" value="ETHYLENE RESPONSE SENSOR PROTEIN"/>
    <property type="match status" value="1"/>
</dbReference>
<evidence type="ECO:0000313" key="12">
    <source>
        <dbReference type="EMBL" id="GAO45421.1"/>
    </source>
</evidence>